<dbReference type="AlphaFoldDB" id="A0A9W8NJE3"/>
<sequence>MLISALLRNGVCTIITNSSVQTGELFWAPNEDTHPPFNTHPEKLRALAKEKLSEGGWSYASSNAGLSWTHWHAIPRHCNTNFWTSRIEAVAKANDALVSSGSTTDSPNGAGNGVRFYQLYWSPDGNVTLRMLKRTSDNGDLGLADARKAVKIGVDGIVVSNHAGRQVDGAIGSLDALEKIVEAAGDKTYMSHFHRLVPVMFDSGIRGGADVFKALALGAKFVWIVRLWVYALGSGGEEGVRHIVKGLLADFDILMNVSAYLDFSEINKNTLDSMPRGACFL</sequence>
<organism evidence="4 5">
    <name type="scientific">Xylaria arbuscula</name>
    <dbReference type="NCBI Taxonomy" id="114810"/>
    <lineage>
        <taxon>Eukaryota</taxon>
        <taxon>Fungi</taxon>
        <taxon>Dikarya</taxon>
        <taxon>Ascomycota</taxon>
        <taxon>Pezizomycotina</taxon>
        <taxon>Sordariomycetes</taxon>
        <taxon>Xylariomycetidae</taxon>
        <taxon>Xylariales</taxon>
        <taxon>Xylariaceae</taxon>
        <taxon>Xylaria</taxon>
    </lineage>
</organism>
<dbReference type="PANTHER" id="PTHR10578:SF75">
    <property type="entry name" value="L-LACTATE DEHYDROGENASE (AFU_ORTHOLOGUE AFUA_4G07050)"/>
    <property type="match status" value="1"/>
</dbReference>
<comment type="cofactor">
    <cofactor evidence="1">
        <name>FMN</name>
        <dbReference type="ChEBI" id="CHEBI:58210"/>
    </cofactor>
</comment>
<keyword evidence="5" id="KW-1185">Reference proteome</keyword>
<dbReference type="SUPFAM" id="SSF51395">
    <property type="entry name" value="FMN-linked oxidoreductases"/>
    <property type="match status" value="1"/>
</dbReference>
<dbReference type="Proteomes" id="UP001148614">
    <property type="component" value="Unassembled WGS sequence"/>
</dbReference>
<feature type="domain" description="FMN hydroxy acid dehydrogenase" evidence="3">
    <location>
        <begin position="139"/>
        <end position="276"/>
    </location>
</feature>
<dbReference type="GO" id="GO:0016491">
    <property type="term" value="F:oxidoreductase activity"/>
    <property type="evidence" value="ECO:0007669"/>
    <property type="project" value="UniProtKB-KW"/>
</dbReference>
<dbReference type="Pfam" id="PF01070">
    <property type="entry name" value="FMN_dh"/>
    <property type="match status" value="1"/>
</dbReference>
<evidence type="ECO:0000256" key="2">
    <source>
        <dbReference type="ARBA" id="ARBA00023002"/>
    </source>
</evidence>
<reference evidence="4" key="1">
    <citation type="submission" date="2022-07" db="EMBL/GenBank/DDBJ databases">
        <title>Genome Sequence of Xylaria arbuscula.</title>
        <authorList>
            <person name="Buettner E."/>
        </authorList>
    </citation>
    <scope>NUCLEOTIDE SEQUENCE</scope>
    <source>
        <strain evidence="4">VT107</strain>
    </source>
</reference>
<dbReference type="PANTHER" id="PTHR10578">
    <property type="entry name" value="S -2-HYDROXY-ACID OXIDASE-RELATED"/>
    <property type="match status" value="1"/>
</dbReference>
<protein>
    <recommendedName>
        <fullName evidence="3">FMN hydroxy acid dehydrogenase domain-containing protein</fullName>
    </recommendedName>
</protein>
<dbReference type="InterPro" id="IPR013785">
    <property type="entry name" value="Aldolase_TIM"/>
</dbReference>
<dbReference type="Gene3D" id="3.20.20.70">
    <property type="entry name" value="Aldolase class I"/>
    <property type="match status" value="1"/>
</dbReference>
<name>A0A9W8NJE3_9PEZI</name>
<keyword evidence="2" id="KW-0560">Oxidoreductase</keyword>
<dbReference type="PROSITE" id="PS51349">
    <property type="entry name" value="FMN_HYDROXY_ACID_DH_2"/>
    <property type="match status" value="1"/>
</dbReference>
<gene>
    <name evidence="4" type="ORF">NPX13_g2632</name>
</gene>
<evidence type="ECO:0000313" key="5">
    <source>
        <dbReference type="Proteomes" id="UP001148614"/>
    </source>
</evidence>
<dbReference type="InterPro" id="IPR000262">
    <property type="entry name" value="FMN-dep_DH"/>
</dbReference>
<comment type="caution">
    <text evidence="4">The sequence shown here is derived from an EMBL/GenBank/DDBJ whole genome shotgun (WGS) entry which is preliminary data.</text>
</comment>
<accession>A0A9W8NJE3</accession>
<dbReference type="VEuPathDB" id="FungiDB:F4678DRAFT_484644"/>
<dbReference type="EMBL" id="JANPWZ010000285">
    <property type="protein sequence ID" value="KAJ3577934.1"/>
    <property type="molecule type" value="Genomic_DNA"/>
</dbReference>
<evidence type="ECO:0000313" key="4">
    <source>
        <dbReference type="EMBL" id="KAJ3577934.1"/>
    </source>
</evidence>
<evidence type="ECO:0000256" key="1">
    <source>
        <dbReference type="ARBA" id="ARBA00001917"/>
    </source>
</evidence>
<evidence type="ECO:0000259" key="3">
    <source>
        <dbReference type="PROSITE" id="PS51349"/>
    </source>
</evidence>
<proteinExistence type="predicted"/>
<dbReference type="InterPro" id="IPR037396">
    <property type="entry name" value="FMN_HAD"/>
</dbReference>